<name>A0ABQ9IWR7_9CUCU</name>
<evidence type="ECO:0000313" key="2">
    <source>
        <dbReference type="Proteomes" id="UP001162164"/>
    </source>
</evidence>
<sequence length="195" mass="22916">MPRPQYPLNVQNRNPNYFRSTGPANFAFQELHNVEGDYYTGNNPYDIYCEEQAGYYTVNNPYNYENQPETYYGYDTNTIDNPIHTNPLSRKHKSIGYFPRPKVYEDWPQHLLLKTCYRTSANLSDGSVWSQPAYRFMFIHGCIHANSTLIELVFRNICRIGSRTYPNAVIKFNSNSKQPSFAKLKKKCMEQRCYI</sequence>
<proteinExistence type="predicted"/>
<dbReference type="EMBL" id="JAPWTJ010002127">
    <property type="protein sequence ID" value="KAJ8967809.1"/>
    <property type="molecule type" value="Genomic_DNA"/>
</dbReference>
<comment type="caution">
    <text evidence="1">The sequence shown here is derived from an EMBL/GenBank/DDBJ whole genome shotgun (WGS) entry which is preliminary data.</text>
</comment>
<organism evidence="1 2">
    <name type="scientific">Molorchus minor</name>
    <dbReference type="NCBI Taxonomy" id="1323400"/>
    <lineage>
        <taxon>Eukaryota</taxon>
        <taxon>Metazoa</taxon>
        <taxon>Ecdysozoa</taxon>
        <taxon>Arthropoda</taxon>
        <taxon>Hexapoda</taxon>
        <taxon>Insecta</taxon>
        <taxon>Pterygota</taxon>
        <taxon>Neoptera</taxon>
        <taxon>Endopterygota</taxon>
        <taxon>Coleoptera</taxon>
        <taxon>Polyphaga</taxon>
        <taxon>Cucujiformia</taxon>
        <taxon>Chrysomeloidea</taxon>
        <taxon>Cerambycidae</taxon>
        <taxon>Lamiinae</taxon>
        <taxon>Monochamini</taxon>
        <taxon>Molorchus</taxon>
    </lineage>
</organism>
<reference evidence="1" key="1">
    <citation type="journal article" date="2023" name="Insect Mol. Biol.">
        <title>Genome sequencing provides insights into the evolution of gene families encoding plant cell wall-degrading enzymes in longhorned beetles.</title>
        <authorList>
            <person name="Shin N.R."/>
            <person name="Okamura Y."/>
            <person name="Kirsch R."/>
            <person name="Pauchet Y."/>
        </authorList>
    </citation>
    <scope>NUCLEOTIDE SEQUENCE</scope>
    <source>
        <strain evidence="1">MMC_N1</strain>
    </source>
</reference>
<gene>
    <name evidence="1" type="ORF">NQ317_002834</name>
</gene>
<accession>A0ABQ9IWR7</accession>
<evidence type="ECO:0000313" key="1">
    <source>
        <dbReference type="EMBL" id="KAJ8967809.1"/>
    </source>
</evidence>
<protein>
    <submittedName>
        <fullName evidence="1">Uncharacterized protein</fullName>
    </submittedName>
</protein>
<dbReference type="Proteomes" id="UP001162164">
    <property type="component" value="Unassembled WGS sequence"/>
</dbReference>
<keyword evidence="2" id="KW-1185">Reference proteome</keyword>